<keyword evidence="5" id="KW-1185">Reference proteome</keyword>
<evidence type="ECO:0000313" key="5">
    <source>
        <dbReference type="Proteomes" id="UP000604046"/>
    </source>
</evidence>
<dbReference type="Proteomes" id="UP000604046">
    <property type="component" value="Unassembled WGS sequence"/>
</dbReference>
<dbReference type="InterPro" id="IPR002110">
    <property type="entry name" value="Ankyrin_rpt"/>
</dbReference>
<evidence type="ECO:0000256" key="3">
    <source>
        <dbReference type="PROSITE-ProRule" id="PRU00023"/>
    </source>
</evidence>
<feature type="repeat" description="ANK" evidence="3">
    <location>
        <begin position="35"/>
        <end position="67"/>
    </location>
</feature>
<evidence type="ECO:0000313" key="4">
    <source>
        <dbReference type="EMBL" id="CAE7463030.1"/>
    </source>
</evidence>
<proteinExistence type="predicted"/>
<gene>
    <name evidence="4" type="ORF">SNAT2548_LOCUS25798</name>
</gene>
<dbReference type="PROSITE" id="PS50088">
    <property type="entry name" value="ANK_REPEAT"/>
    <property type="match status" value="1"/>
</dbReference>
<dbReference type="InterPro" id="IPR036770">
    <property type="entry name" value="Ankyrin_rpt-contain_sf"/>
</dbReference>
<keyword evidence="2 3" id="KW-0040">ANK repeat</keyword>
<organism evidence="4 5">
    <name type="scientific">Symbiodinium natans</name>
    <dbReference type="NCBI Taxonomy" id="878477"/>
    <lineage>
        <taxon>Eukaryota</taxon>
        <taxon>Sar</taxon>
        <taxon>Alveolata</taxon>
        <taxon>Dinophyceae</taxon>
        <taxon>Suessiales</taxon>
        <taxon>Symbiodiniaceae</taxon>
        <taxon>Symbiodinium</taxon>
    </lineage>
</organism>
<name>A0A812S151_9DINO</name>
<dbReference type="SMART" id="SM00248">
    <property type="entry name" value="ANK"/>
    <property type="match status" value="2"/>
</dbReference>
<reference evidence="4" key="1">
    <citation type="submission" date="2021-02" db="EMBL/GenBank/DDBJ databases">
        <authorList>
            <person name="Dougan E. K."/>
            <person name="Rhodes N."/>
            <person name="Thang M."/>
            <person name="Chan C."/>
        </authorList>
    </citation>
    <scope>NUCLEOTIDE SEQUENCE</scope>
</reference>
<dbReference type="AlphaFoldDB" id="A0A812S151"/>
<protein>
    <submittedName>
        <fullName evidence="4">Uncharacterized protein</fullName>
    </submittedName>
</protein>
<evidence type="ECO:0000256" key="1">
    <source>
        <dbReference type="ARBA" id="ARBA00022737"/>
    </source>
</evidence>
<dbReference type="PANTHER" id="PTHR24171">
    <property type="entry name" value="ANKYRIN REPEAT DOMAIN-CONTAINING PROTEIN 39-RELATED"/>
    <property type="match status" value="1"/>
</dbReference>
<dbReference type="Gene3D" id="1.25.40.20">
    <property type="entry name" value="Ankyrin repeat-containing domain"/>
    <property type="match status" value="1"/>
</dbReference>
<dbReference type="EMBL" id="CAJNDS010002409">
    <property type="protein sequence ID" value="CAE7463030.1"/>
    <property type="molecule type" value="Genomic_DNA"/>
</dbReference>
<evidence type="ECO:0000256" key="2">
    <source>
        <dbReference type="ARBA" id="ARBA00023043"/>
    </source>
</evidence>
<comment type="caution">
    <text evidence="4">The sequence shown here is derived from an EMBL/GenBank/DDBJ whole genome shotgun (WGS) entry which is preliminary data.</text>
</comment>
<dbReference type="PROSITE" id="PS50297">
    <property type="entry name" value="ANK_REP_REGION"/>
    <property type="match status" value="1"/>
</dbReference>
<sequence length="138" mass="14679">MTLASAHGGEENDFDHAFESLQLLLQVRADPDRGTGATALLAAAGNDNVDALEILLEARADPNQRDSEYQATVLSWAAHNANVDAVTALIQHRADVNAVSGWGAEWHSAQRVSGSPRAAEATLWPCAAGFCRSLKWAS</sequence>
<keyword evidence="1" id="KW-0677">Repeat</keyword>
<dbReference type="Pfam" id="PF12796">
    <property type="entry name" value="Ank_2"/>
    <property type="match status" value="1"/>
</dbReference>
<accession>A0A812S151</accession>
<dbReference type="SUPFAM" id="SSF48403">
    <property type="entry name" value="Ankyrin repeat"/>
    <property type="match status" value="1"/>
</dbReference>